<dbReference type="GO" id="GO:0006152">
    <property type="term" value="P:purine nucleoside catabolic process"/>
    <property type="evidence" value="ECO:0007669"/>
    <property type="project" value="TreeGrafter"/>
</dbReference>
<comment type="similarity">
    <text evidence="1">Belongs to the IUNH family.</text>
</comment>
<evidence type="ECO:0000313" key="5">
    <source>
        <dbReference type="EMBL" id="CAI9956844.1"/>
    </source>
</evidence>
<dbReference type="SUPFAM" id="SSF53590">
    <property type="entry name" value="Nucleoside hydrolase"/>
    <property type="match status" value="1"/>
</dbReference>
<reference evidence="5" key="1">
    <citation type="submission" date="2023-06" db="EMBL/GenBank/DDBJ databases">
        <authorList>
            <person name="Kurt Z."/>
        </authorList>
    </citation>
    <scope>NUCLEOTIDE SEQUENCE</scope>
</reference>
<keyword evidence="7" id="KW-1185">Reference proteome</keyword>
<dbReference type="AlphaFoldDB" id="A0AA86UI92"/>
<dbReference type="Pfam" id="PF01156">
    <property type="entry name" value="IU_nuc_hydro"/>
    <property type="match status" value="1"/>
</dbReference>
<proteinExistence type="inferred from homology"/>
<dbReference type="PANTHER" id="PTHR12304">
    <property type="entry name" value="INOSINE-URIDINE PREFERRING NUCLEOSIDE HYDROLASE"/>
    <property type="match status" value="1"/>
</dbReference>
<evidence type="ECO:0000259" key="4">
    <source>
        <dbReference type="Pfam" id="PF01156"/>
    </source>
</evidence>
<dbReference type="EMBL" id="CAXDID020000101">
    <property type="protein sequence ID" value="CAL6026055.1"/>
    <property type="molecule type" value="Genomic_DNA"/>
</dbReference>
<keyword evidence="3" id="KW-0326">Glycosidase</keyword>
<evidence type="ECO:0000313" key="7">
    <source>
        <dbReference type="Proteomes" id="UP001642409"/>
    </source>
</evidence>
<evidence type="ECO:0000256" key="1">
    <source>
        <dbReference type="ARBA" id="ARBA00009176"/>
    </source>
</evidence>
<evidence type="ECO:0000313" key="6">
    <source>
        <dbReference type="EMBL" id="CAL6026055.1"/>
    </source>
</evidence>
<gene>
    <name evidence="6" type="ORF">HINF_LOCUS30659</name>
    <name evidence="5" type="ORF">HINF_LOCUS44489</name>
</gene>
<keyword evidence="2" id="KW-0378">Hydrolase</keyword>
<sequence>MKLPIWLDCDPGHDDMMAIMLASTSPALNLVGISTTHGNQSVDKTFVNAVRTTFLTGNRVPVYRGFAEPLTRQSKACPEIHGESGLGGFDWADVDKQIMVEPKDICAFYTALKAAIDTHATQDSLFTIVSTASFTNIAQFIKAYPEYASKIKLVSMAGNFKTIGNILPWSEFNVLIDPEACQYLLDMKIHITFIPLDVTHTVLFTPDVESRIKSISNAKFSTLIINLLNFFKDTYKSVFKFDFPPLHDPVAVYYLLNPNAFVTENVHVSIETKGEFTFGACCADWFKQFGGAENCTVCLKVDVEAFWNEMIKSLEVCAVNGGWK</sequence>
<evidence type="ECO:0000256" key="3">
    <source>
        <dbReference type="ARBA" id="ARBA00023295"/>
    </source>
</evidence>
<comment type="caution">
    <text evidence="5">The sequence shown here is derived from an EMBL/GenBank/DDBJ whole genome shotgun (WGS) entry which is preliminary data.</text>
</comment>
<reference evidence="6 7" key="2">
    <citation type="submission" date="2024-07" db="EMBL/GenBank/DDBJ databases">
        <authorList>
            <person name="Akdeniz Z."/>
        </authorList>
    </citation>
    <scope>NUCLEOTIDE SEQUENCE [LARGE SCALE GENOMIC DNA]</scope>
</reference>
<dbReference type="InterPro" id="IPR023186">
    <property type="entry name" value="IUNH"/>
</dbReference>
<protein>
    <submittedName>
        <fullName evidence="5">Inosine-uridine nucleoside N-ribohydrolase</fullName>
    </submittedName>
    <submittedName>
        <fullName evidence="6">Inosine-uridine_nucleoside N-ribohydrolase</fullName>
    </submittedName>
</protein>
<dbReference type="InterPro" id="IPR036452">
    <property type="entry name" value="Ribo_hydro-like"/>
</dbReference>
<organism evidence="5">
    <name type="scientific">Hexamita inflata</name>
    <dbReference type="NCBI Taxonomy" id="28002"/>
    <lineage>
        <taxon>Eukaryota</taxon>
        <taxon>Metamonada</taxon>
        <taxon>Diplomonadida</taxon>
        <taxon>Hexamitidae</taxon>
        <taxon>Hexamitinae</taxon>
        <taxon>Hexamita</taxon>
    </lineage>
</organism>
<dbReference type="EMBL" id="CATOUU010000880">
    <property type="protein sequence ID" value="CAI9956844.1"/>
    <property type="molecule type" value="Genomic_DNA"/>
</dbReference>
<dbReference type="Proteomes" id="UP001642409">
    <property type="component" value="Unassembled WGS sequence"/>
</dbReference>
<name>A0AA86UI92_9EUKA</name>
<feature type="domain" description="Inosine/uridine-preferring nucleoside hydrolase" evidence="4">
    <location>
        <begin position="5"/>
        <end position="308"/>
    </location>
</feature>
<dbReference type="GO" id="GO:0005829">
    <property type="term" value="C:cytosol"/>
    <property type="evidence" value="ECO:0007669"/>
    <property type="project" value="TreeGrafter"/>
</dbReference>
<dbReference type="PANTHER" id="PTHR12304:SF4">
    <property type="entry name" value="URIDINE NUCLEOSIDASE"/>
    <property type="match status" value="1"/>
</dbReference>
<dbReference type="GO" id="GO:0008477">
    <property type="term" value="F:purine nucleosidase activity"/>
    <property type="evidence" value="ECO:0007669"/>
    <property type="project" value="TreeGrafter"/>
</dbReference>
<dbReference type="InterPro" id="IPR001910">
    <property type="entry name" value="Inosine/uridine_hydrolase_dom"/>
</dbReference>
<dbReference type="Gene3D" id="3.90.245.10">
    <property type="entry name" value="Ribonucleoside hydrolase-like"/>
    <property type="match status" value="1"/>
</dbReference>
<evidence type="ECO:0000256" key="2">
    <source>
        <dbReference type="ARBA" id="ARBA00022801"/>
    </source>
</evidence>
<accession>A0AA86UI92</accession>